<dbReference type="EMBL" id="MSCK01000002">
    <property type="protein sequence ID" value="PQJ68887.1"/>
    <property type="molecule type" value="Genomic_DNA"/>
</dbReference>
<organism evidence="2 3">
    <name type="scientific">Polaribacter butkevichii</name>
    <dbReference type="NCBI Taxonomy" id="218490"/>
    <lineage>
        <taxon>Bacteria</taxon>
        <taxon>Pseudomonadati</taxon>
        <taxon>Bacteroidota</taxon>
        <taxon>Flavobacteriia</taxon>
        <taxon>Flavobacteriales</taxon>
        <taxon>Flavobacteriaceae</taxon>
    </lineage>
</organism>
<accession>A0A2P6C7I0</accession>
<dbReference type="RefSeq" id="WP_105049826.1">
    <property type="nucleotide sequence ID" value="NZ_CP150661.1"/>
</dbReference>
<sequence length="313" mass="36186">MKSIKLLLTIIITGTLLSSCSTVYQDSFDDGYQNQVSLERVISNYDLWYVDYNQTTGNGDIPYVSRAFTLSFINGVLYANNNITDIGRTGDGFGIDVGTYNTFNGILKTNHDIDGISDFEVTVLSNNEIKLYNYRQNVDYYLIGYQVNEFDYDKLFYENIEYFLQEYIGWEKVSTKGGVPNAFDDENYLAFTPENITTFYSSQDSFGTQIDNINWDYVGGYEIFDVTGYDDLKILTLNYDGGDIEEFELTVINDGRIELYNVNSETTYNFLGRGFVQYLKGENSKKDLKEVVRNENRKRTKVIRKQKNRRNLK</sequence>
<name>A0A2P6C7I0_9FLAO</name>
<feature type="chain" id="PRO_5015149773" description="Nicotinic acid mononucleotide adenyltransferase" evidence="1">
    <location>
        <begin position="26"/>
        <end position="313"/>
    </location>
</feature>
<protein>
    <recommendedName>
        <fullName evidence="4">Nicotinic acid mononucleotide adenyltransferase</fullName>
    </recommendedName>
</protein>
<proteinExistence type="predicted"/>
<dbReference type="AlphaFoldDB" id="A0A2P6C7I0"/>
<feature type="signal peptide" evidence="1">
    <location>
        <begin position="1"/>
        <end position="25"/>
    </location>
</feature>
<comment type="caution">
    <text evidence="2">The sequence shown here is derived from an EMBL/GenBank/DDBJ whole genome shotgun (WGS) entry which is preliminary data.</text>
</comment>
<reference evidence="2 3" key="1">
    <citation type="submission" date="2016-12" db="EMBL/GenBank/DDBJ databases">
        <title>Trade-off between light-utilization and light-protection in marine flavobacteria.</title>
        <authorList>
            <person name="Kumagai Y."/>
            <person name="Yoshizawa S."/>
            <person name="Kogure K."/>
            <person name="Iwasaki W."/>
        </authorList>
    </citation>
    <scope>NUCLEOTIDE SEQUENCE [LARGE SCALE GENOMIC DNA]</scope>
    <source>
        <strain evidence="2 3">KCTC 12100</strain>
    </source>
</reference>
<evidence type="ECO:0008006" key="4">
    <source>
        <dbReference type="Google" id="ProtNLM"/>
    </source>
</evidence>
<evidence type="ECO:0000313" key="3">
    <source>
        <dbReference type="Proteomes" id="UP000247345"/>
    </source>
</evidence>
<dbReference type="OrthoDB" id="1150486at2"/>
<keyword evidence="3" id="KW-1185">Reference proteome</keyword>
<gene>
    <name evidence="2" type="ORF">BTO14_12640</name>
</gene>
<dbReference type="PROSITE" id="PS51257">
    <property type="entry name" value="PROKAR_LIPOPROTEIN"/>
    <property type="match status" value="1"/>
</dbReference>
<keyword evidence="1" id="KW-0732">Signal</keyword>
<dbReference type="Proteomes" id="UP000247345">
    <property type="component" value="Unassembled WGS sequence"/>
</dbReference>
<evidence type="ECO:0000313" key="2">
    <source>
        <dbReference type="EMBL" id="PQJ68887.1"/>
    </source>
</evidence>
<evidence type="ECO:0000256" key="1">
    <source>
        <dbReference type="SAM" id="SignalP"/>
    </source>
</evidence>